<evidence type="ECO:0000256" key="4">
    <source>
        <dbReference type="ARBA" id="ARBA00023284"/>
    </source>
</evidence>
<evidence type="ECO:0000256" key="2">
    <source>
        <dbReference type="ARBA" id="ARBA00022748"/>
    </source>
</evidence>
<sequence length="168" mass="19819">MRKLLAIMCVLLPFLVWGEEVSKVKVLKKGDRCPRFVFKDAGEKEVSLEQFKGKYVVIDVWVSWCYPCKQEFPNLKKLEDKYKDKNIVFVGISCDQSERRWRNELGFQREVVAYQWWIGGDESFMRAFQIVAIPRLILLDKEGRVLNLSLPKPSDRKFEKILSKLKDL</sequence>
<dbReference type="RefSeq" id="WP_027203123.1">
    <property type="nucleotide sequence ID" value="NZ_CAJKXH010000023.1"/>
</dbReference>
<proteinExistence type="predicted"/>
<dbReference type="Gene3D" id="3.40.30.10">
    <property type="entry name" value="Glutaredoxin"/>
    <property type="match status" value="1"/>
</dbReference>
<dbReference type="PROSITE" id="PS51352">
    <property type="entry name" value="THIOREDOXIN_2"/>
    <property type="match status" value="1"/>
</dbReference>
<dbReference type="Pfam" id="PF08534">
    <property type="entry name" value="Redoxin"/>
    <property type="match status" value="1"/>
</dbReference>
<dbReference type="PANTHER" id="PTHR42852">
    <property type="entry name" value="THIOL:DISULFIDE INTERCHANGE PROTEIN DSBE"/>
    <property type="match status" value="1"/>
</dbReference>
<dbReference type="EMBL" id="CP069450">
    <property type="protein sequence ID" value="QRO49601.1"/>
    <property type="molecule type" value="Genomic_DNA"/>
</dbReference>
<feature type="domain" description="Thioredoxin" evidence="5">
    <location>
        <begin position="27"/>
        <end position="168"/>
    </location>
</feature>
<dbReference type="InterPro" id="IPR050553">
    <property type="entry name" value="Thioredoxin_ResA/DsbE_sf"/>
</dbReference>
<reference evidence="7 8" key="1">
    <citation type="submission" date="2018-08" db="EMBL/GenBank/DDBJ databases">
        <title>A genome reference for cultivated species of the human gut microbiota.</title>
        <authorList>
            <person name="Zou Y."/>
            <person name="Xue W."/>
            <person name="Luo G."/>
        </authorList>
    </citation>
    <scope>NUCLEOTIDE SEQUENCE [LARGE SCALE GENOMIC DNA]</scope>
    <source>
        <strain evidence="7 8">AF14-49</strain>
    </source>
</reference>
<dbReference type="Proteomes" id="UP000283589">
    <property type="component" value="Unassembled WGS sequence"/>
</dbReference>
<dbReference type="GO" id="GO:0017004">
    <property type="term" value="P:cytochrome complex assembly"/>
    <property type="evidence" value="ECO:0007669"/>
    <property type="project" value="UniProtKB-KW"/>
</dbReference>
<dbReference type="SUPFAM" id="SSF52833">
    <property type="entry name" value="Thioredoxin-like"/>
    <property type="match status" value="1"/>
</dbReference>
<dbReference type="InterPro" id="IPR013740">
    <property type="entry name" value="Redoxin"/>
</dbReference>
<dbReference type="AlphaFoldDB" id="A0A412WXZ0"/>
<dbReference type="InterPro" id="IPR036249">
    <property type="entry name" value="Thioredoxin-like_sf"/>
</dbReference>
<evidence type="ECO:0000313" key="9">
    <source>
        <dbReference type="Proteomes" id="UP000654720"/>
    </source>
</evidence>
<dbReference type="CDD" id="cd02966">
    <property type="entry name" value="TlpA_like_family"/>
    <property type="match status" value="1"/>
</dbReference>
<evidence type="ECO:0000259" key="5">
    <source>
        <dbReference type="PROSITE" id="PS51352"/>
    </source>
</evidence>
<name>A0A412WXZ0_9BACT</name>
<keyword evidence="3" id="KW-1015">Disulfide bond</keyword>
<dbReference type="GO" id="GO:0030313">
    <property type="term" value="C:cell envelope"/>
    <property type="evidence" value="ECO:0007669"/>
    <property type="project" value="UniProtKB-SubCell"/>
</dbReference>
<dbReference type="STRING" id="1121130.GCA_000519105_02553"/>
<comment type="subcellular location">
    <subcellularLocation>
        <location evidence="1">Cell envelope</location>
    </subcellularLocation>
</comment>
<keyword evidence="4" id="KW-0676">Redox-active center</keyword>
<evidence type="ECO:0000313" key="8">
    <source>
        <dbReference type="Proteomes" id="UP000283589"/>
    </source>
</evidence>
<accession>A0A412WXZ0</accession>
<dbReference type="GO" id="GO:0016491">
    <property type="term" value="F:oxidoreductase activity"/>
    <property type="evidence" value="ECO:0007669"/>
    <property type="project" value="InterPro"/>
</dbReference>
<dbReference type="Proteomes" id="UP000654720">
    <property type="component" value="Chromosome"/>
</dbReference>
<keyword evidence="9" id="KW-1185">Reference proteome</keyword>
<evidence type="ECO:0000313" key="7">
    <source>
        <dbReference type="EMBL" id="RGV32511.1"/>
    </source>
</evidence>
<protein>
    <submittedName>
        <fullName evidence="7">TlpA family protein disulfide reductase</fullName>
    </submittedName>
</protein>
<organism evidence="7 8">
    <name type="scientific">Butyricimonas virosa</name>
    <dbReference type="NCBI Taxonomy" id="544645"/>
    <lineage>
        <taxon>Bacteria</taxon>
        <taxon>Pseudomonadati</taxon>
        <taxon>Bacteroidota</taxon>
        <taxon>Bacteroidia</taxon>
        <taxon>Bacteroidales</taxon>
        <taxon>Odoribacteraceae</taxon>
        <taxon>Butyricimonas</taxon>
    </lineage>
</organism>
<gene>
    <name evidence="7" type="ORF">DWW18_13930</name>
    <name evidence="6" type="ORF">I6J59_17155</name>
</gene>
<dbReference type="InterPro" id="IPR013766">
    <property type="entry name" value="Thioredoxin_domain"/>
</dbReference>
<dbReference type="GeneID" id="93097690"/>
<keyword evidence="2" id="KW-0201">Cytochrome c-type biogenesis</keyword>
<dbReference type="EMBL" id="QRZA01000020">
    <property type="protein sequence ID" value="RGV32511.1"/>
    <property type="molecule type" value="Genomic_DNA"/>
</dbReference>
<evidence type="ECO:0000313" key="6">
    <source>
        <dbReference type="EMBL" id="QRO49601.1"/>
    </source>
</evidence>
<evidence type="ECO:0000256" key="3">
    <source>
        <dbReference type="ARBA" id="ARBA00023157"/>
    </source>
</evidence>
<evidence type="ECO:0000256" key="1">
    <source>
        <dbReference type="ARBA" id="ARBA00004196"/>
    </source>
</evidence>
<reference evidence="6 9" key="2">
    <citation type="submission" date="2021-02" db="EMBL/GenBank/DDBJ databases">
        <title>FDA dAtabase for Regulatory Grade micrObial Sequences (FDA-ARGOS): Supporting development and validation of Infectious Disease Dx tests.</title>
        <authorList>
            <person name="Carlson P."/>
            <person name="Fischbach M."/>
            <person name="Hastie J."/>
            <person name="Bilen M."/>
            <person name="Cheng A."/>
            <person name="Tallon L."/>
            <person name="Sadzewicz L."/>
            <person name="Zhao X."/>
            <person name="Boylan J."/>
            <person name="Ott S."/>
            <person name="Bowen H."/>
            <person name="Vavikolanu K."/>
            <person name="Mehta A."/>
            <person name="Aluvathingal J."/>
            <person name="Nadendla S."/>
            <person name="Yan Y."/>
            <person name="Sichtig H."/>
        </authorList>
    </citation>
    <scope>NUCLEOTIDE SEQUENCE [LARGE SCALE GENOMIC DNA]</scope>
    <source>
        <strain evidence="6 9">FDAARGOS_1229</strain>
    </source>
</reference>
<dbReference type="PANTHER" id="PTHR42852:SF6">
    <property type="entry name" value="THIOL:DISULFIDE INTERCHANGE PROTEIN DSBE"/>
    <property type="match status" value="1"/>
</dbReference>